<dbReference type="InterPro" id="IPR036412">
    <property type="entry name" value="HAD-like_sf"/>
</dbReference>
<dbReference type="SFLD" id="SFLDS00003">
    <property type="entry name" value="Haloacid_Dehalogenase"/>
    <property type="match status" value="1"/>
</dbReference>
<evidence type="ECO:0000256" key="1">
    <source>
        <dbReference type="ARBA" id="ARBA00022801"/>
    </source>
</evidence>
<dbReference type="GO" id="GO:0008253">
    <property type="term" value="F:5'-nucleotidase activity"/>
    <property type="evidence" value="ECO:0007669"/>
    <property type="project" value="UniProtKB-EC"/>
</dbReference>
<accession>A0A5J4SI42</accession>
<dbReference type="PANTHER" id="PTHR43316">
    <property type="entry name" value="HYDROLASE, HALOACID DELAHOGENASE-RELATED"/>
    <property type="match status" value="1"/>
</dbReference>
<reference evidence="2" key="1">
    <citation type="submission" date="2019-03" db="EMBL/GenBank/DDBJ databases">
        <title>Single cell metagenomics reveals metabolic interactions within the superorganism composed of flagellate Streblomastix strix and complex community of Bacteroidetes bacteria on its surface.</title>
        <authorList>
            <person name="Treitli S.C."/>
            <person name="Kolisko M."/>
            <person name="Husnik F."/>
            <person name="Keeling P."/>
            <person name="Hampl V."/>
        </authorList>
    </citation>
    <scope>NUCLEOTIDE SEQUENCE</scope>
    <source>
        <strain evidence="2">STM</strain>
    </source>
</reference>
<dbReference type="AlphaFoldDB" id="A0A5J4SI42"/>
<dbReference type="InterPro" id="IPR006439">
    <property type="entry name" value="HAD-SF_hydro_IA"/>
</dbReference>
<name>A0A5J4SI42_9ZZZZ</name>
<dbReference type="Pfam" id="PF00702">
    <property type="entry name" value="Hydrolase"/>
    <property type="match status" value="1"/>
</dbReference>
<sequence>MIKVISFDYGGTLDLPGTHWFTFLWDLVQANFSQSIPVTKEMFWKAYVYGEQQLEYAIMPPDAGLLETTMRKCGHEIDYLAEKGLLPDALEEGRRQTAWLFASCVTKTIQEGESYKESAEVLAQLSKEYQVNVVSNYYGNLRAVLREAGFLPYITHAIDSTVAGVRKPDPKLWQLAIEASGFLPGEMLVVGDSMKNDILPAQSLGCATAWLTKEKTEGYGGIVIGNLLELLASSTLRGE</sequence>
<dbReference type="SUPFAM" id="SSF56784">
    <property type="entry name" value="HAD-like"/>
    <property type="match status" value="1"/>
</dbReference>
<gene>
    <name evidence="2" type="ORF">EZS27_007473</name>
</gene>
<dbReference type="PRINTS" id="PR00413">
    <property type="entry name" value="HADHALOGNASE"/>
</dbReference>
<dbReference type="EMBL" id="SNRY01000194">
    <property type="protein sequence ID" value="KAA6344920.1"/>
    <property type="molecule type" value="Genomic_DNA"/>
</dbReference>
<evidence type="ECO:0000313" key="2">
    <source>
        <dbReference type="EMBL" id="KAA6344920.1"/>
    </source>
</evidence>
<comment type="caution">
    <text evidence="2">The sequence shown here is derived from an EMBL/GenBank/DDBJ whole genome shotgun (WGS) entry which is preliminary data.</text>
</comment>
<keyword evidence="1 2" id="KW-0378">Hydrolase</keyword>
<protein>
    <submittedName>
        <fullName evidence="2">Pyrimidine 5'-nucleotidase YjjG</fullName>
        <ecNumber evidence="2">3.1.3.5</ecNumber>
    </submittedName>
</protein>
<dbReference type="InterPro" id="IPR051540">
    <property type="entry name" value="S-2-haloacid_dehalogenase"/>
</dbReference>
<organism evidence="2">
    <name type="scientific">termite gut metagenome</name>
    <dbReference type="NCBI Taxonomy" id="433724"/>
    <lineage>
        <taxon>unclassified sequences</taxon>
        <taxon>metagenomes</taxon>
        <taxon>organismal metagenomes</taxon>
    </lineage>
</organism>
<dbReference type="Gene3D" id="3.40.50.1000">
    <property type="entry name" value="HAD superfamily/HAD-like"/>
    <property type="match status" value="1"/>
</dbReference>
<dbReference type="EC" id="3.1.3.5" evidence="2"/>
<dbReference type="InterPro" id="IPR023214">
    <property type="entry name" value="HAD_sf"/>
</dbReference>
<dbReference type="NCBIfam" id="TIGR01549">
    <property type="entry name" value="HAD-SF-IA-v1"/>
    <property type="match status" value="1"/>
</dbReference>
<dbReference type="PANTHER" id="PTHR43316:SF3">
    <property type="entry name" value="HALOACID DEHALOGENASE, TYPE II (AFU_ORTHOLOGUE AFUA_2G07750)-RELATED"/>
    <property type="match status" value="1"/>
</dbReference>
<dbReference type="SFLD" id="SFLDG01129">
    <property type="entry name" value="C1.5:_HAD__Beta-PGM__Phosphata"/>
    <property type="match status" value="1"/>
</dbReference>
<proteinExistence type="predicted"/>